<dbReference type="KEGG" id="vg:5076576"/>
<evidence type="ECO:0000313" key="1">
    <source>
        <dbReference type="EMBL" id="AAX84899.1"/>
    </source>
</evidence>
<accession>Q52PQ9</accession>
<name>Q52PQ9_9CAUD</name>
<keyword evidence="2" id="KW-1185">Reference proteome</keyword>
<proteinExistence type="predicted"/>
<dbReference type="EMBL" id="AY986977">
    <property type="protein sequence ID" value="AAX84899.1"/>
    <property type="molecule type" value="Genomic_DNA"/>
</dbReference>
<evidence type="ECO:0000313" key="2">
    <source>
        <dbReference type="Proteomes" id="UP000001305"/>
    </source>
</evidence>
<dbReference type="RefSeq" id="YP_239331.1">
    <property type="nucleotide sequence ID" value="NC_007024.1"/>
</dbReference>
<reference evidence="1 2" key="1">
    <citation type="submission" date="2005-03" db="EMBL/GenBank/DDBJ databases">
        <title>Sequencing of bacteriophage Xp15 from Xanthomonas campestris pv. pelargonii and identification of the lysis genes.</title>
        <authorList>
            <person name="Ramadugu C."/>
            <person name="Gabriel D.W."/>
        </authorList>
    </citation>
    <scope>NUCLEOTIDE SEQUENCE [LARGE SCALE GENOMIC DNA]</scope>
</reference>
<dbReference type="GeneID" id="5076576"/>
<sequence>MVRLLCVQDGHGCMLLVPGVLPELAGRVCADEDLLGWDHFKRVNKGKQILVLVDPQTIEISKDIRKIPVNDLRVNRTGVHEVLMRIAVSGWKLNPLLSEELAYLQEAIQDGPWSRGLVIIGEVS</sequence>
<protein>
    <submittedName>
        <fullName evidence="1">Uncharacterized protein</fullName>
    </submittedName>
</protein>
<dbReference type="Proteomes" id="UP000001305">
    <property type="component" value="Segment"/>
</dbReference>
<organism evidence="1 2">
    <name type="scientific">Xanthomonas phage Xp15</name>
    <dbReference type="NCBI Taxonomy" id="322855"/>
    <lineage>
        <taxon>Viruses</taxon>
        <taxon>Duplodnaviria</taxon>
        <taxon>Heunggongvirae</taxon>
        <taxon>Uroviricota</taxon>
        <taxon>Caudoviricetes</taxon>
        <taxon>Alachuavirus</taxon>
        <taxon>Alachuavirus Xp15</taxon>
    </lineage>
</organism>